<proteinExistence type="predicted"/>
<feature type="non-terminal residue" evidence="1">
    <location>
        <position position="1"/>
    </location>
</feature>
<sequence>QLPSSSIPIDLSNSRTTIKIEENSSSYNSILQTQPLQQLSYL</sequence>
<dbReference type="AlphaFoldDB" id="A0A815J377"/>
<organism evidence="1 2">
    <name type="scientific">Rotaria sordida</name>
    <dbReference type="NCBI Taxonomy" id="392033"/>
    <lineage>
        <taxon>Eukaryota</taxon>
        <taxon>Metazoa</taxon>
        <taxon>Spiralia</taxon>
        <taxon>Gnathifera</taxon>
        <taxon>Rotifera</taxon>
        <taxon>Eurotatoria</taxon>
        <taxon>Bdelloidea</taxon>
        <taxon>Philodinida</taxon>
        <taxon>Philodinidae</taxon>
        <taxon>Rotaria</taxon>
    </lineage>
</organism>
<gene>
    <name evidence="1" type="ORF">SEV965_LOCUS30098</name>
</gene>
<accession>A0A815J377</accession>
<reference evidence="1" key="1">
    <citation type="submission" date="2021-02" db="EMBL/GenBank/DDBJ databases">
        <authorList>
            <person name="Nowell W R."/>
        </authorList>
    </citation>
    <scope>NUCLEOTIDE SEQUENCE</scope>
</reference>
<comment type="caution">
    <text evidence="1">The sequence shown here is derived from an EMBL/GenBank/DDBJ whole genome shotgun (WGS) entry which is preliminary data.</text>
</comment>
<evidence type="ECO:0000313" key="2">
    <source>
        <dbReference type="Proteomes" id="UP000663889"/>
    </source>
</evidence>
<dbReference type="EMBL" id="CAJNOU010003174">
    <property type="protein sequence ID" value="CAF1374976.1"/>
    <property type="molecule type" value="Genomic_DNA"/>
</dbReference>
<name>A0A815J377_9BILA</name>
<evidence type="ECO:0000313" key="1">
    <source>
        <dbReference type="EMBL" id="CAF1374976.1"/>
    </source>
</evidence>
<protein>
    <submittedName>
        <fullName evidence="1">Uncharacterized protein</fullName>
    </submittedName>
</protein>
<dbReference type="Proteomes" id="UP000663889">
    <property type="component" value="Unassembled WGS sequence"/>
</dbReference>